<dbReference type="PANTHER" id="PTHR33375:SF1">
    <property type="entry name" value="CHROMOSOME-PARTITIONING PROTEIN PARB-RELATED"/>
    <property type="match status" value="1"/>
</dbReference>
<reference evidence="4" key="1">
    <citation type="submission" date="2021-05" db="EMBL/GenBank/DDBJ databases">
        <title>Complete genome sequence of the cellulolytic planctomycete Telmatocola sphagniphila SP2T and characterization of the first cellulase from planctomycetes.</title>
        <authorList>
            <person name="Rakitin A.L."/>
            <person name="Beletsky A.V."/>
            <person name="Naumoff D.G."/>
            <person name="Kulichevskaya I.S."/>
            <person name="Mardanov A.V."/>
            <person name="Ravin N.V."/>
            <person name="Dedysh S.N."/>
        </authorList>
    </citation>
    <scope>NUCLEOTIDE SEQUENCE</scope>
    <source>
        <strain evidence="4">SP2T</strain>
    </source>
</reference>
<dbReference type="SUPFAM" id="SSF110849">
    <property type="entry name" value="ParB/Sulfiredoxin"/>
    <property type="match status" value="1"/>
</dbReference>
<dbReference type="InterPro" id="IPR050336">
    <property type="entry name" value="Chromosome_partition/occlusion"/>
</dbReference>
<dbReference type="GO" id="GO:0005694">
    <property type="term" value="C:chromosome"/>
    <property type="evidence" value="ECO:0007669"/>
    <property type="project" value="TreeGrafter"/>
</dbReference>
<name>A0A8E6B865_9BACT</name>
<protein>
    <submittedName>
        <fullName evidence="4">ParB N-terminal domain-containing protein</fullName>
    </submittedName>
</protein>
<dbReference type="GO" id="GO:0045881">
    <property type="term" value="P:positive regulation of sporulation resulting in formation of a cellular spore"/>
    <property type="evidence" value="ECO:0007669"/>
    <property type="project" value="TreeGrafter"/>
</dbReference>
<dbReference type="InterPro" id="IPR003115">
    <property type="entry name" value="ParB_N"/>
</dbReference>
<evidence type="ECO:0000313" key="4">
    <source>
        <dbReference type="EMBL" id="QVL32313.1"/>
    </source>
</evidence>
<evidence type="ECO:0000313" key="5">
    <source>
        <dbReference type="Proteomes" id="UP000676194"/>
    </source>
</evidence>
<dbReference type="Pfam" id="PF01555">
    <property type="entry name" value="N6_N4_Mtase"/>
    <property type="match status" value="1"/>
</dbReference>
<dbReference type="GO" id="GO:0003677">
    <property type="term" value="F:DNA binding"/>
    <property type="evidence" value="ECO:0007669"/>
    <property type="project" value="InterPro"/>
</dbReference>
<dbReference type="InterPro" id="IPR029063">
    <property type="entry name" value="SAM-dependent_MTases_sf"/>
</dbReference>
<dbReference type="InterPro" id="IPR036086">
    <property type="entry name" value="ParB/Sulfiredoxin_sf"/>
</dbReference>
<dbReference type="Proteomes" id="UP000676194">
    <property type="component" value="Chromosome"/>
</dbReference>
<organism evidence="4 5">
    <name type="scientific">Telmatocola sphagniphila</name>
    <dbReference type="NCBI Taxonomy" id="1123043"/>
    <lineage>
        <taxon>Bacteria</taxon>
        <taxon>Pseudomonadati</taxon>
        <taxon>Planctomycetota</taxon>
        <taxon>Planctomycetia</taxon>
        <taxon>Gemmatales</taxon>
        <taxon>Gemmataceae</taxon>
    </lineage>
</organism>
<dbReference type="CDD" id="cd16402">
    <property type="entry name" value="ParB_N_like_MT"/>
    <property type="match status" value="1"/>
</dbReference>
<feature type="domain" description="ParB-like N-terminal" evidence="3">
    <location>
        <begin position="4"/>
        <end position="89"/>
    </location>
</feature>
<dbReference type="Gene3D" id="3.90.1530.10">
    <property type="entry name" value="Conserved hypothetical protein from pyrococcus furiosus pfu- 392566-001, ParB domain"/>
    <property type="match status" value="1"/>
</dbReference>
<dbReference type="SMART" id="SM00470">
    <property type="entry name" value="ParB"/>
    <property type="match status" value="1"/>
</dbReference>
<dbReference type="AlphaFoldDB" id="A0A8E6B865"/>
<evidence type="ECO:0000256" key="1">
    <source>
        <dbReference type="ARBA" id="ARBA00022603"/>
    </source>
</evidence>
<sequence length="346" mass="38367">MKIVERLIASIKPYEKNPRINDGAIEAVAKSIQEFGFQQPIVVDTKGVIIVGHTRYRAALQLGLKKIPVHVAAGLTPAQVRAYRITDNQTSTLSSWDEEKLIVELMALQKLDFDLDLTGFSASQLADFFATEAKPGLTDPDDVPAPPDAAKTKPGQIWILGNHRLMCGDSSKPEDLDQLLAGEPIHLVHTDPPYNVKVEPRSNNAIAAGLSSFKATHHQGFDVSRNPGKAKGTTKKLRAKDRPLANDYVSDEAFDRLLQAWFGNFSRALQPGRCFYLWGGYVNCANYPGAIKSNGLYFSQAIIWVKDHPVLTRKDFMGDHEWCFYGWKQGRVTSSLDRITLAMSGQ</sequence>
<keyword evidence="1" id="KW-0489">Methyltransferase</keyword>
<proteinExistence type="predicted"/>
<keyword evidence="5" id="KW-1185">Reference proteome</keyword>
<dbReference type="EMBL" id="CP074694">
    <property type="protein sequence ID" value="QVL32313.1"/>
    <property type="molecule type" value="Genomic_DNA"/>
</dbReference>
<dbReference type="Gene3D" id="3.40.50.150">
    <property type="entry name" value="Vaccinia Virus protein VP39"/>
    <property type="match status" value="1"/>
</dbReference>
<dbReference type="GO" id="GO:0032259">
    <property type="term" value="P:methylation"/>
    <property type="evidence" value="ECO:0007669"/>
    <property type="project" value="UniProtKB-KW"/>
</dbReference>
<accession>A0A8E6B865</accession>
<dbReference type="GO" id="GO:0008170">
    <property type="term" value="F:N-methyltransferase activity"/>
    <property type="evidence" value="ECO:0007669"/>
    <property type="project" value="InterPro"/>
</dbReference>
<evidence type="ECO:0000259" key="3">
    <source>
        <dbReference type="SMART" id="SM00470"/>
    </source>
</evidence>
<dbReference type="PANTHER" id="PTHR33375">
    <property type="entry name" value="CHROMOSOME-PARTITIONING PROTEIN PARB-RELATED"/>
    <property type="match status" value="1"/>
</dbReference>
<gene>
    <name evidence="4" type="ORF">KIH39_26360</name>
</gene>
<keyword evidence="2" id="KW-0808">Transferase</keyword>
<dbReference type="SUPFAM" id="SSF53335">
    <property type="entry name" value="S-adenosyl-L-methionine-dependent methyltransferases"/>
    <property type="match status" value="1"/>
</dbReference>
<evidence type="ECO:0000256" key="2">
    <source>
        <dbReference type="ARBA" id="ARBA00022679"/>
    </source>
</evidence>
<dbReference type="InterPro" id="IPR002941">
    <property type="entry name" value="DNA_methylase_N4/N6"/>
</dbReference>
<dbReference type="KEGG" id="tsph:KIH39_26360"/>
<dbReference type="Pfam" id="PF02195">
    <property type="entry name" value="ParB_N"/>
    <property type="match status" value="1"/>
</dbReference>
<dbReference type="GO" id="GO:0007059">
    <property type="term" value="P:chromosome segregation"/>
    <property type="evidence" value="ECO:0007669"/>
    <property type="project" value="TreeGrafter"/>
</dbReference>